<dbReference type="AlphaFoldDB" id="A0A9Q0KRI7"/>
<dbReference type="EMBL" id="JAMYWD010000004">
    <property type="protein sequence ID" value="KAJ4974979.1"/>
    <property type="molecule type" value="Genomic_DNA"/>
</dbReference>
<evidence type="ECO:0000313" key="2">
    <source>
        <dbReference type="Proteomes" id="UP001141806"/>
    </source>
</evidence>
<dbReference type="PANTHER" id="PTHR34590">
    <property type="entry name" value="OS03G0124300 PROTEIN-RELATED"/>
    <property type="match status" value="1"/>
</dbReference>
<protein>
    <submittedName>
        <fullName evidence="1">Uncharacterized protein</fullName>
    </submittedName>
</protein>
<gene>
    <name evidence="1" type="ORF">NE237_008153</name>
</gene>
<reference evidence="1" key="1">
    <citation type="journal article" date="2023" name="Plant J.">
        <title>The genome of the king protea, Protea cynaroides.</title>
        <authorList>
            <person name="Chang J."/>
            <person name="Duong T.A."/>
            <person name="Schoeman C."/>
            <person name="Ma X."/>
            <person name="Roodt D."/>
            <person name="Barker N."/>
            <person name="Li Z."/>
            <person name="Van de Peer Y."/>
            <person name="Mizrachi E."/>
        </authorList>
    </citation>
    <scope>NUCLEOTIDE SEQUENCE</scope>
    <source>
        <tissue evidence="1">Young leaves</tissue>
    </source>
</reference>
<comment type="caution">
    <text evidence="1">The sequence shown here is derived from an EMBL/GenBank/DDBJ whole genome shotgun (WGS) entry which is preliminary data.</text>
</comment>
<dbReference type="InterPro" id="IPR045272">
    <property type="entry name" value="ANXUR1/2-like"/>
</dbReference>
<dbReference type="GO" id="GO:0004714">
    <property type="term" value="F:transmembrane receptor protein tyrosine kinase activity"/>
    <property type="evidence" value="ECO:0007669"/>
    <property type="project" value="InterPro"/>
</dbReference>
<keyword evidence="2" id="KW-1185">Reference proteome</keyword>
<name>A0A9Q0KRI7_9MAGN</name>
<dbReference type="Proteomes" id="UP001141806">
    <property type="component" value="Unassembled WGS sequence"/>
</dbReference>
<proteinExistence type="predicted"/>
<organism evidence="1 2">
    <name type="scientific">Protea cynaroides</name>
    <dbReference type="NCBI Taxonomy" id="273540"/>
    <lineage>
        <taxon>Eukaryota</taxon>
        <taxon>Viridiplantae</taxon>
        <taxon>Streptophyta</taxon>
        <taxon>Embryophyta</taxon>
        <taxon>Tracheophyta</taxon>
        <taxon>Spermatophyta</taxon>
        <taxon>Magnoliopsida</taxon>
        <taxon>Proteales</taxon>
        <taxon>Proteaceae</taxon>
        <taxon>Protea</taxon>
    </lineage>
</organism>
<evidence type="ECO:0000313" key="1">
    <source>
        <dbReference type="EMBL" id="KAJ4974979.1"/>
    </source>
</evidence>
<accession>A0A9Q0KRI7</accession>
<dbReference type="OrthoDB" id="4062651at2759"/>
<dbReference type="PANTHER" id="PTHR34590:SF10">
    <property type="entry name" value="RECEPTOR-LIKE PROTEIN KINASE HERK 1"/>
    <property type="match status" value="1"/>
</dbReference>
<sequence>MSAHVNASSSKDFVLIVSPSNGSVISGILFLLKSVAFINGIEVISVPDGQFPSTVSIPIGSIPANVALGTAYRINMGGPLLTHNNDSLWRMWEPDYPFLLNSASARNVPVDPSFFRYPAGVTVEIAPNVFMLQCRKWQMQMSVIRDLTSHGRLESMMASPIQVAFL</sequence>